<dbReference type="PANTHER" id="PTHR30026">
    <property type="entry name" value="OUTER MEMBRANE PROTEIN TOLC"/>
    <property type="match status" value="1"/>
</dbReference>
<dbReference type="AlphaFoldDB" id="A0A1G1SU13"/>
<proteinExistence type="inferred from homology"/>
<comment type="caution">
    <text evidence="9">The sequence shown here is derived from an EMBL/GenBank/DDBJ whole genome shotgun (WGS) entry which is preliminary data.</text>
</comment>
<protein>
    <recommendedName>
        <fullName evidence="11">Transporter</fullName>
    </recommendedName>
</protein>
<evidence type="ECO:0000256" key="3">
    <source>
        <dbReference type="ARBA" id="ARBA00022448"/>
    </source>
</evidence>
<evidence type="ECO:0000256" key="4">
    <source>
        <dbReference type="ARBA" id="ARBA00022452"/>
    </source>
</evidence>
<feature type="coiled-coil region" evidence="8">
    <location>
        <begin position="350"/>
        <end position="380"/>
    </location>
</feature>
<dbReference type="Gene3D" id="1.20.1600.10">
    <property type="entry name" value="Outer membrane efflux proteins (OEP)"/>
    <property type="match status" value="1"/>
</dbReference>
<keyword evidence="7" id="KW-0998">Cell outer membrane</keyword>
<keyword evidence="6" id="KW-0472">Membrane</keyword>
<accession>A0A1G1SU13</accession>
<dbReference type="GO" id="GO:0015288">
    <property type="term" value="F:porin activity"/>
    <property type="evidence" value="ECO:0007669"/>
    <property type="project" value="TreeGrafter"/>
</dbReference>
<evidence type="ECO:0000256" key="1">
    <source>
        <dbReference type="ARBA" id="ARBA00004442"/>
    </source>
</evidence>
<evidence type="ECO:0000256" key="8">
    <source>
        <dbReference type="SAM" id="Coils"/>
    </source>
</evidence>
<dbReference type="GO" id="GO:0009279">
    <property type="term" value="C:cell outer membrane"/>
    <property type="evidence" value="ECO:0007669"/>
    <property type="project" value="UniProtKB-SubCell"/>
</dbReference>
<name>A0A1G1SU13_9BACT</name>
<dbReference type="SUPFAM" id="SSF56954">
    <property type="entry name" value="Outer membrane efflux proteins (OEP)"/>
    <property type="match status" value="1"/>
</dbReference>
<sequence>MLAGLLWPAAGIAQSAPRSLPLVEAVTLAVRQSKALKRNLASQNVTQARVAQAKNGLLPSVAVTSNFYRISDNVTPFVVPFPGAGEVTLNPQILNQSFNNFQVRQVLWAGGRVRNGIAVAEREAQATTAEADQYRLAAADNVTTIWYTLYTLNASERIIRENIKVLQDRRRDLTNLENQGVALKVDGLKIDLTISQLKSSLADLRAGQATNSFNLALATGLPPTTEFAIDPAELPGTATLGPLDGYLQEALQKRSELQALGLRREEAVLNQRVARAGSLPSLSFGGNVDYNRPNQRVFPNQAAFKGTSSVFAALAFDIGGLYTNRARVAESRFRVEEQSATIDDTRDRILSEVNANYRTYEQQVEKIQLQETALAQATENFRVEQNRLKANVSTPTDFLDANTQLLQAQLNLRSAKANAELARWKLLKSTGRLPAANAAN</sequence>
<dbReference type="InterPro" id="IPR051906">
    <property type="entry name" value="TolC-like"/>
</dbReference>
<dbReference type="PANTHER" id="PTHR30026:SF20">
    <property type="entry name" value="OUTER MEMBRANE PROTEIN TOLC"/>
    <property type="match status" value="1"/>
</dbReference>
<comment type="similarity">
    <text evidence="2">Belongs to the outer membrane factor (OMF) (TC 1.B.17) family.</text>
</comment>
<keyword evidence="5" id="KW-0812">Transmembrane</keyword>
<dbReference type="EMBL" id="MDZA01000437">
    <property type="protein sequence ID" value="OGX82091.1"/>
    <property type="molecule type" value="Genomic_DNA"/>
</dbReference>
<dbReference type="Pfam" id="PF02321">
    <property type="entry name" value="OEP"/>
    <property type="match status" value="2"/>
</dbReference>
<evidence type="ECO:0000313" key="10">
    <source>
        <dbReference type="Proteomes" id="UP000177506"/>
    </source>
</evidence>
<evidence type="ECO:0000256" key="5">
    <source>
        <dbReference type="ARBA" id="ARBA00022692"/>
    </source>
</evidence>
<dbReference type="GO" id="GO:0015562">
    <property type="term" value="F:efflux transmembrane transporter activity"/>
    <property type="evidence" value="ECO:0007669"/>
    <property type="project" value="InterPro"/>
</dbReference>
<evidence type="ECO:0008006" key="11">
    <source>
        <dbReference type="Google" id="ProtNLM"/>
    </source>
</evidence>
<keyword evidence="4" id="KW-1134">Transmembrane beta strand</keyword>
<reference evidence="9 10" key="1">
    <citation type="submission" date="2016-08" db="EMBL/GenBank/DDBJ databases">
        <title>Hymenobacter coccineus sp. nov., Hymenobacter lapidarius sp. nov. and Hymenobacter glacialis sp. nov., isolated from Antarctic soil.</title>
        <authorList>
            <person name="Sedlacek I."/>
            <person name="Kralova S."/>
            <person name="Kyrova K."/>
            <person name="Maslanova I."/>
            <person name="Stankova E."/>
            <person name="Vrbovska V."/>
            <person name="Nemec M."/>
            <person name="Bartak M."/>
            <person name="Svec P."/>
            <person name="Busse H.-J."/>
            <person name="Pantucek R."/>
        </authorList>
    </citation>
    <scope>NUCLEOTIDE SEQUENCE [LARGE SCALE GENOMIC DNA]</scope>
    <source>
        <strain evidence="9 10">CCM 8649</strain>
    </source>
</reference>
<dbReference type="InterPro" id="IPR003423">
    <property type="entry name" value="OMP_efflux"/>
</dbReference>
<comment type="subcellular location">
    <subcellularLocation>
        <location evidence="1">Cell outer membrane</location>
    </subcellularLocation>
</comment>
<dbReference type="GO" id="GO:1990281">
    <property type="term" value="C:efflux pump complex"/>
    <property type="evidence" value="ECO:0007669"/>
    <property type="project" value="TreeGrafter"/>
</dbReference>
<organism evidence="9 10">
    <name type="scientific">Hymenobacter coccineus</name>
    <dbReference type="NCBI Taxonomy" id="1908235"/>
    <lineage>
        <taxon>Bacteria</taxon>
        <taxon>Pseudomonadati</taxon>
        <taxon>Bacteroidota</taxon>
        <taxon>Cytophagia</taxon>
        <taxon>Cytophagales</taxon>
        <taxon>Hymenobacteraceae</taxon>
        <taxon>Hymenobacter</taxon>
    </lineage>
</organism>
<evidence type="ECO:0000256" key="6">
    <source>
        <dbReference type="ARBA" id="ARBA00023136"/>
    </source>
</evidence>
<evidence type="ECO:0000313" key="9">
    <source>
        <dbReference type="EMBL" id="OGX82091.1"/>
    </source>
</evidence>
<evidence type="ECO:0000256" key="7">
    <source>
        <dbReference type="ARBA" id="ARBA00023237"/>
    </source>
</evidence>
<gene>
    <name evidence="9" type="ORF">BEN49_02750</name>
</gene>
<dbReference type="Proteomes" id="UP000177506">
    <property type="component" value="Unassembled WGS sequence"/>
</dbReference>
<keyword evidence="8" id="KW-0175">Coiled coil</keyword>
<keyword evidence="3" id="KW-0813">Transport</keyword>
<keyword evidence="10" id="KW-1185">Reference proteome</keyword>
<evidence type="ECO:0000256" key="2">
    <source>
        <dbReference type="ARBA" id="ARBA00007613"/>
    </source>
</evidence>